<accession>A0A1M5ZT57</accession>
<keyword evidence="1" id="KW-0472">Membrane</keyword>
<sequence length="187" mass="20870">MNKGFKKKRGLAVLEFTLFCGMLLTTAAIVADLYFVNQLRGQYDRISHNLASVLSVQRYIAAKDLAALLNIVVSEADTDSYELNIYKVNTDRRMDWLPLKRGTLKGVCSPLSEGRYFTGGMPEEDKKDDSVSLIVVQLCRQSAGLTPLTALISSKAIEVVAYNRMRYHDIEIDDELADELSVPDDGE</sequence>
<dbReference type="AlphaFoldDB" id="A0A1M5ZT57"/>
<evidence type="ECO:0000256" key="1">
    <source>
        <dbReference type="SAM" id="Phobius"/>
    </source>
</evidence>
<keyword evidence="3" id="KW-1185">Reference proteome</keyword>
<keyword evidence="1" id="KW-0812">Transmembrane</keyword>
<evidence type="ECO:0000313" key="2">
    <source>
        <dbReference type="EMBL" id="SHI27296.1"/>
    </source>
</evidence>
<feature type="transmembrane region" description="Helical" evidence="1">
    <location>
        <begin position="12"/>
        <end position="36"/>
    </location>
</feature>
<evidence type="ECO:0008006" key="4">
    <source>
        <dbReference type="Google" id="ProtNLM"/>
    </source>
</evidence>
<proteinExistence type="predicted"/>
<keyword evidence="1" id="KW-1133">Transmembrane helix</keyword>
<evidence type="ECO:0000313" key="3">
    <source>
        <dbReference type="Proteomes" id="UP000184608"/>
    </source>
</evidence>
<dbReference type="OrthoDB" id="6856884at2"/>
<dbReference type="Proteomes" id="UP000184608">
    <property type="component" value="Unassembled WGS sequence"/>
</dbReference>
<organism evidence="2 3">
    <name type="scientific">Vibrio aerogenes CECT 7868</name>
    <dbReference type="NCBI Taxonomy" id="1216006"/>
    <lineage>
        <taxon>Bacteria</taxon>
        <taxon>Pseudomonadati</taxon>
        <taxon>Pseudomonadota</taxon>
        <taxon>Gammaproteobacteria</taxon>
        <taxon>Vibrionales</taxon>
        <taxon>Vibrionaceae</taxon>
        <taxon>Vibrio</taxon>
    </lineage>
</organism>
<reference evidence="2 3" key="1">
    <citation type="submission" date="2016-11" db="EMBL/GenBank/DDBJ databases">
        <authorList>
            <person name="Jaros S."/>
            <person name="Januszkiewicz K."/>
            <person name="Wedrychowicz H."/>
        </authorList>
    </citation>
    <scope>NUCLEOTIDE SEQUENCE [LARGE SCALE GENOMIC DNA]</scope>
    <source>
        <strain evidence="2 3">CECT 7868</strain>
    </source>
</reference>
<dbReference type="STRING" id="1216006.VA7868_03169"/>
<name>A0A1M5ZT57_9VIBR</name>
<gene>
    <name evidence="2" type="ORF">VA7868_03169</name>
</gene>
<dbReference type="RefSeq" id="WP_073604792.1">
    <property type="nucleotide sequence ID" value="NZ_FQXZ01000036.1"/>
</dbReference>
<protein>
    <recommendedName>
        <fullName evidence="4">TadE-like protein</fullName>
    </recommendedName>
</protein>
<dbReference type="EMBL" id="FQXZ01000036">
    <property type="protein sequence ID" value="SHI27296.1"/>
    <property type="molecule type" value="Genomic_DNA"/>
</dbReference>